<dbReference type="PANTHER" id="PTHR23073">
    <property type="entry name" value="26S PROTEASOME REGULATORY SUBUNIT"/>
    <property type="match status" value="1"/>
</dbReference>
<evidence type="ECO:0000256" key="2">
    <source>
        <dbReference type="ARBA" id="ARBA00022741"/>
    </source>
</evidence>
<dbReference type="Gene3D" id="3.40.50.300">
    <property type="entry name" value="P-loop containing nucleotide triphosphate hydrolases"/>
    <property type="match status" value="2"/>
</dbReference>
<dbReference type="Pfam" id="PF00004">
    <property type="entry name" value="AAA"/>
    <property type="match status" value="2"/>
</dbReference>
<dbReference type="SMART" id="SM00382">
    <property type="entry name" value="AAA"/>
    <property type="match status" value="2"/>
</dbReference>
<dbReference type="InterPro" id="IPR003959">
    <property type="entry name" value="ATPase_AAA_core"/>
</dbReference>
<dbReference type="AlphaFoldDB" id="A0AA48L064"/>
<feature type="domain" description="AAA+ ATPase" evidence="4">
    <location>
        <begin position="466"/>
        <end position="595"/>
    </location>
</feature>
<comment type="similarity">
    <text evidence="1">Belongs to the AAA ATPase family.</text>
</comment>
<evidence type="ECO:0000259" key="4">
    <source>
        <dbReference type="SMART" id="SM00382"/>
    </source>
</evidence>
<dbReference type="KEGG" id="ptrh:RsTaC01_0970"/>
<feature type="domain" description="AAA+ ATPase" evidence="4">
    <location>
        <begin position="217"/>
        <end position="335"/>
    </location>
</feature>
<dbReference type="InterPro" id="IPR003593">
    <property type="entry name" value="AAA+_ATPase"/>
</dbReference>
<dbReference type="SUPFAM" id="SSF52540">
    <property type="entry name" value="P-loop containing nucleoside triphosphate hydrolases"/>
    <property type="match status" value="2"/>
</dbReference>
<organism evidence="5">
    <name type="scientific">Candidatus Paraimprobicoccus trichonymphae</name>
    <dbReference type="NCBI Taxonomy" id="3033793"/>
    <lineage>
        <taxon>Bacteria</taxon>
        <taxon>Bacillati</taxon>
        <taxon>Bacillota</taxon>
        <taxon>Clostridia</taxon>
        <taxon>Candidatus Paraimprobicoccus</taxon>
    </lineage>
</organism>
<sequence length="691" mass="81577">MDNFKNIFPDNLLNIKYVNNNEYLEDNFNRVEFLANYYFENINKGTLNINEYQRFLKKSKYYINSKLDNETPFAGEYVKLIYKLNDLEWFCLIFSVMLKFDEKYRHLFLKLNNGKISYNLILKIYFFKNNVLSIGNYFIILNKMESKMSKFCFSENNFEVDARLFEFIINNIRKEISINGIDTINFKETEKHLKLTIREKTVNEIFNFIEITKKIESVKFIYIYGKLGIGKKTIVKRVAEKLSRFLIMVDAEKIYSEKENGKFYKCIKLACKEAFFTNGCICIENFDLIHIKHKEEIYELFDIFSKYTDTVFILSNENLIDMNYMDNLLWIDIKLDDLTKMESLKIWEKHLAEIKDILNFEVKVSDFSNKFYFNPKQIFGTVNRAKKLGLMLKKKISSKELYECAYKQVINKLSEDATKIEVRHDWNSLYLNGNKKDILMEACMRIKNKHIVYDEWGMKDKVTYGRGVSLLFSGRSGTGKTLAAQVIANELGLELYKINLSQIISKYIGETEKNLNKIFQEAKESNVILLFDETDALFGKRTMIKDSHDKHANVETSFLLQKMEEYEGVIIMTTNFLDNIDRAFFRRISYTLKFEYPNKITRRQIWENMYSKQIPKDADIDLDYLAKQFDLSGGSIKNVVISSAFMASQDKKKSVSMLHILSSIIKEYVKQGRCCITKEEFGEYSYLLDKL</sequence>
<proteinExistence type="inferred from homology"/>
<gene>
    <name evidence="5" type="ORF">RsTaC01_0970</name>
</gene>
<dbReference type="GO" id="GO:0016887">
    <property type="term" value="F:ATP hydrolysis activity"/>
    <property type="evidence" value="ECO:0007669"/>
    <property type="project" value="InterPro"/>
</dbReference>
<accession>A0AA48L064</accession>
<evidence type="ECO:0000313" key="5">
    <source>
        <dbReference type="EMBL" id="BED93029.1"/>
    </source>
</evidence>
<dbReference type="CDD" id="cd19481">
    <property type="entry name" value="RecA-like_protease"/>
    <property type="match status" value="1"/>
</dbReference>
<keyword evidence="2" id="KW-0547">Nucleotide-binding</keyword>
<evidence type="ECO:0000256" key="1">
    <source>
        <dbReference type="ARBA" id="ARBA00006914"/>
    </source>
</evidence>
<name>A0AA48L064_9FIRM</name>
<protein>
    <submittedName>
        <fullName evidence="5">AAA family ATPase</fullName>
    </submittedName>
</protein>
<keyword evidence="3" id="KW-0067">ATP-binding</keyword>
<dbReference type="Gene3D" id="1.10.8.60">
    <property type="match status" value="1"/>
</dbReference>
<dbReference type="GO" id="GO:0005524">
    <property type="term" value="F:ATP binding"/>
    <property type="evidence" value="ECO:0007669"/>
    <property type="project" value="UniProtKB-KW"/>
</dbReference>
<dbReference type="Proteomes" id="UP001335720">
    <property type="component" value="Chromosome"/>
</dbReference>
<evidence type="ECO:0000256" key="3">
    <source>
        <dbReference type="ARBA" id="ARBA00022840"/>
    </source>
</evidence>
<dbReference type="InterPro" id="IPR027417">
    <property type="entry name" value="P-loop_NTPase"/>
</dbReference>
<dbReference type="InterPro" id="IPR050221">
    <property type="entry name" value="26S_Proteasome_ATPase"/>
</dbReference>
<reference evidence="5" key="1">
    <citation type="journal article" date="2023" name="ISME J.">
        <title>Emergence of putative energy parasites within Clostridia revealed by genome analysis of a novel endosymbiotic clade.</title>
        <authorList>
            <person name="Takahashi K."/>
            <person name="Kuwahara H."/>
            <person name="Horikawa Y."/>
            <person name="Izawa K."/>
            <person name="Kato D."/>
            <person name="Inagaki T."/>
            <person name="Yuki M."/>
            <person name="Ohkuma M."/>
            <person name="Hongoh Y."/>
        </authorList>
    </citation>
    <scope>NUCLEOTIDE SEQUENCE</scope>
    <source>
        <strain evidence="5">RsTa-C01</strain>
    </source>
</reference>
<dbReference type="EMBL" id="AP027925">
    <property type="protein sequence ID" value="BED93029.1"/>
    <property type="molecule type" value="Genomic_DNA"/>
</dbReference>